<dbReference type="EMBL" id="CAUYUJ010016346">
    <property type="protein sequence ID" value="CAK0864239.1"/>
    <property type="molecule type" value="Genomic_DNA"/>
</dbReference>
<dbReference type="Proteomes" id="UP001189429">
    <property type="component" value="Unassembled WGS sequence"/>
</dbReference>
<accession>A0ABN9UY41</accession>
<name>A0ABN9UY41_9DINO</name>
<feature type="compositionally biased region" description="Low complexity" evidence="1">
    <location>
        <begin position="177"/>
        <end position="209"/>
    </location>
</feature>
<feature type="compositionally biased region" description="Basic and acidic residues" evidence="1">
    <location>
        <begin position="1"/>
        <end position="11"/>
    </location>
</feature>
<comment type="caution">
    <text evidence="2">The sequence shown here is derived from an EMBL/GenBank/DDBJ whole genome shotgun (WGS) entry which is preliminary data.</text>
</comment>
<evidence type="ECO:0000256" key="1">
    <source>
        <dbReference type="SAM" id="MobiDB-lite"/>
    </source>
</evidence>
<feature type="region of interest" description="Disordered" evidence="1">
    <location>
        <begin position="382"/>
        <end position="444"/>
    </location>
</feature>
<feature type="compositionally biased region" description="Polar residues" evidence="1">
    <location>
        <begin position="13"/>
        <end position="23"/>
    </location>
</feature>
<evidence type="ECO:0000313" key="2">
    <source>
        <dbReference type="EMBL" id="CAK0864239.1"/>
    </source>
</evidence>
<dbReference type="SUPFAM" id="SSF51206">
    <property type="entry name" value="cAMP-binding domain-like"/>
    <property type="match status" value="1"/>
</dbReference>
<organism evidence="2 3">
    <name type="scientific">Prorocentrum cordatum</name>
    <dbReference type="NCBI Taxonomy" id="2364126"/>
    <lineage>
        <taxon>Eukaryota</taxon>
        <taxon>Sar</taxon>
        <taxon>Alveolata</taxon>
        <taxon>Dinophyceae</taxon>
        <taxon>Prorocentrales</taxon>
        <taxon>Prorocentraceae</taxon>
        <taxon>Prorocentrum</taxon>
    </lineage>
</organism>
<evidence type="ECO:0000313" key="3">
    <source>
        <dbReference type="Proteomes" id="UP001189429"/>
    </source>
</evidence>
<dbReference type="InterPro" id="IPR014710">
    <property type="entry name" value="RmlC-like_jellyroll"/>
</dbReference>
<dbReference type="Gene3D" id="2.60.120.10">
    <property type="entry name" value="Jelly Rolls"/>
    <property type="match status" value="1"/>
</dbReference>
<sequence length="444" mass="47323">MKQPTLREHGSTARISHQSSSHLVSGPKVAAEPGPWRTPGHLFCPGQFFGSEEGGDVLRMLEDCVLMFVPRHRLREALREGRHEVARELEAFLRRSLPGGAGLERRVLDTFAAACQEEKFSRGRVLCAAGVQATPEDHHKVYIIRSGSCRLLLPGFGHTTASPRRRALPRGVVSTRSLADTTSPTAATSPTPSALPSPTKTSTSPSPAKGVDKSPRPGSQRPLVAASKSTPTLNSEKKPAALQKPPARATPVGLLGEGAVVGFASALFGVPEPFTVVPDEPVEVMSVSLADRPVALWPREVIKALHEQMKAQADWHRQRTQSIASATAASLEKFAETGEGPPAWSVCDSPFLRHKELSSWQAGTMKDRFEAEGWQWKLPATSSPTVAGGSAAVLQGDSRSSSCPVLPALAGPKSPQAEGGRKAGLATPWGEWSPSGQLPPPRPK</sequence>
<reference evidence="2" key="1">
    <citation type="submission" date="2023-10" db="EMBL/GenBank/DDBJ databases">
        <authorList>
            <person name="Chen Y."/>
            <person name="Shah S."/>
            <person name="Dougan E. K."/>
            <person name="Thang M."/>
            <person name="Chan C."/>
        </authorList>
    </citation>
    <scope>NUCLEOTIDE SEQUENCE [LARGE SCALE GENOMIC DNA]</scope>
</reference>
<dbReference type="InterPro" id="IPR018490">
    <property type="entry name" value="cNMP-bd_dom_sf"/>
</dbReference>
<protein>
    <recommendedName>
        <fullName evidence="4">Cyclic nucleotide-binding domain-containing protein</fullName>
    </recommendedName>
</protein>
<proteinExistence type="predicted"/>
<feature type="region of interest" description="Disordered" evidence="1">
    <location>
        <begin position="156"/>
        <end position="249"/>
    </location>
</feature>
<feature type="region of interest" description="Disordered" evidence="1">
    <location>
        <begin position="1"/>
        <end position="31"/>
    </location>
</feature>
<gene>
    <name evidence="2" type="ORF">PCOR1329_LOCUS52174</name>
</gene>
<keyword evidence="3" id="KW-1185">Reference proteome</keyword>
<feature type="non-terminal residue" evidence="2">
    <location>
        <position position="444"/>
    </location>
</feature>
<evidence type="ECO:0008006" key="4">
    <source>
        <dbReference type="Google" id="ProtNLM"/>
    </source>
</evidence>